<evidence type="ECO:0000313" key="9">
    <source>
        <dbReference type="Proteomes" id="UP000533269"/>
    </source>
</evidence>
<accession>A0A7W4XXL2</accession>
<dbReference type="GO" id="GO:0005886">
    <property type="term" value="C:plasma membrane"/>
    <property type="evidence" value="ECO:0007669"/>
    <property type="project" value="TreeGrafter"/>
</dbReference>
<dbReference type="PANTHER" id="PTHR38459:SF1">
    <property type="entry name" value="PROPHAGE BACTOPRENOL-LINKED GLUCOSE TRANSLOCASE HOMOLOG"/>
    <property type="match status" value="1"/>
</dbReference>
<feature type="transmembrane region" description="Helical" evidence="6">
    <location>
        <begin position="81"/>
        <end position="104"/>
    </location>
</feature>
<evidence type="ECO:0000256" key="1">
    <source>
        <dbReference type="ARBA" id="ARBA00004141"/>
    </source>
</evidence>
<dbReference type="EMBL" id="JACHVY010000003">
    <property type="protein sequence ID" value="MBB2902221.1"/>
    <property type="molecule type" value="Genomic_DNA"/>
</dbReference>
<feature type="transmembrane region" description="Helical" evidence="6">
    <location>
        <begin position="20"/>
        <end position="44"/>
    </location>
</feature>
<proteinExistence type="inferred from homology"/>
<evidence type="ECO:0000259" key="7">
    <source>
        <dbReference type="Pfam" id="PF04138"/>
    </source>
</evidence>
<sequence>MSAPVRTLLASERAGEVVRFLVSGGIAYLADLVVFNVLLLAGVGSVWSKVVSSVIAIFIAFLGSRYYTWRDRRSEHPGREYAMFFLFSAIAAGLQLLCLAITHYGFGWTSALADNLSGNVVGMAIAMVFRFLTFRTFVFPDRSATSA</sequence>
<feature type="transmembrane region" description="Helical" evidence="6">
    <location>
        <begin position="116"/>
        <end position="133"/>
    </location>
</feature>
<name>A0A7W4XXL2_KINRA</name>
<feature type="transmembrane region" description="Helical" evidence="6">
    <location>
        <begin position="50"/>
        <end position="69"/>
    </location>
</feature>
<evidence type="ECO:0000313" key="8">
    <source>
        <dbReference type="EMBL" id="MBB2902221.1"/>
    </source>
</evidence>
<dbReference type="GO" id="GO:0000271">
    <property type="term" value="P:polysaccharide biosynthetic process"/>
    <property type="evidence" value="ECO:0007669"/>
    <property type="project" value="InterPro"/>
</dbReference>
<evidence type="ECO:0000256" key="6">
    <source>
        <dbReference type="SAM" id="Phobius"/>
    </source>
</evidence>
<evidence type="ECO:0000256" key="3">
    <source>
        <dbReference type="ARBA" id="ARBA00022692"/>
    </source>
</evidence>
<protein>
    <submittedName>
        <fullName evidence="8">Putative flippase GtrA</fullName>
    </submittedName>
</protein>
<reference evidence="8 9" key="1">
    <citation type="submission" date="2020-08" db="EMBL/GenBank/DDBJ databases">
        <title>The Agave Microbiome: Exploring the role of microbial communities in plant adaptations to desert environments.</title>
        <authorList>
            <person name="Partida-Martinez L.P."/>
        </authorList>
    </citation>
    <scope>NUCLEOTIDE SEQUENCE [LARGE SCALE GENOMIC DNA]</scope>
    <source>
        <strain evidence="8 9">AS2.23</strain>
    </source>
</reference>
<dbReference type="OMA" id="GFRNIAY"/>
<comment type="subcellular location">
    <subcellularLocation>
        <location evidence="1">Membrane</location>
        <topology evidence="1">Multi-pass membrane protein</topology>
    </subcellularLocation>
</comment>
<dbReference type="AlphaFoldDB" id="A0A7W4XXL2"/>
<dbReference type="Pfam" id="PF04138">
    <property type="entry name" value="GtrA_DPMS_TM"/>
    <property type="match status" value="1"/>
</dbReference>
<feature type="domain" description="GtrA/DPMS transmembrane" evidence="7">
    <location>
        <begin position="19"/>
        <end position="139"/>
    </location>
</feature>
<dbReference type="Proteomes" id="UP000533269">
    <property type="component" value="Unassembled WGS sequence"/>
</dbReference>
<dbReference type="InterPro" id="IPR007267">
    <property type="entry name" value="GtrA_DPMS_TM"/>
</dbReference>
<dbReference type="PANTHER" id="PTHR38459">
    <property type="entry name" value="PROPHAGE BACTOPRENOL-LINKED GLUCOSE TRANSLOCASE HOMOLOG"/>
    <property type="match status" value="1"/>
</dbReference>
<comment type="similarity">
    <text evidence="2">Belongs to the GtrA family.</text>
</comment>
<evidence type="ECO:0000256" key="5">
    <source>
        <dbReference type="ARBA" id="ARBA00023136"/>
    </source>
</evidence>
<keyword evidence="4 6" id="KW-1133">Transmembrane helix</keyword>
<evidence type="ECO:0000256" key="2">
    <source>
        <dbReference type="ARBA" id="ARBA00009399"/>
    </source>
</evidence>
<evidence type="ECO:0000256" key="4">
    <source>
        <dbReference type="ARBA" id="ARBA00022989"/>
    </source>
</evidence>
<organism evidence="8 9">
    <name type="scientific">Kineococcus radiotolerans</name>
    <dbReference type="NCBI Taxonomy" id="131568"/>
    <lineage>
        <taxon>Bacteria</taxon>
        <taxon>Bacillati</taxon>
        <taxon>Actinomycetota</taxon>
        <taxon>Actinomycetes</taxon>
        <taxon>Kineosporiales</taxon>
        <taxon>Kineosporiaceae</taxon>
        <taxon>Kineococcus</taxon>
    </lineage>
</organism>
<dbReference type="RefSeq" id="WP_012086374.1">
    <property type="nucleotide sequence ID" value="NZ_JACHVY010000003.1"/>
</dbReference>
<gene>
    <name evidence="8" type="ORF">FHR75_003052</name>
</gene>
<keyword evidence="3 6" id="KW-0812">Transmembrane</keyword>
<reference evidence="8 9" key="2">
    <citation type="submission" date="2020-08" db="EMBL/GenBank/DDBJ databases">
        <authorList>
            <person name="Partida-Martinez L."/>
            <person name="Huntemann M."/>
            <person name="Clum A."/>
            <person name="Wang J."/>
            <person name="Palaniappan K."/>
            <person name="Ritter S."/>
            <person name="Chen I.-M."/>
            <person name="Stamatis D."/>
            <person name="Reddy T."/>
            <person name="O'Malley R."/>
            <person name="Daum C."/>
            <person name="Shapiro N."/>
            <person name="Ivanova N."/>
            <person name="Kyrpides N."/>
            <person name="Woyke T."/>
        </authorList>
    </citation>
    <scope>NUCLEOTIDE SEQUENCE [LARGE SCALE GENOMIC DNA]</scope>
    <source>
        <strain evidence="8 9">AS2.23</strain>
    </source>
</reference>
<comment type="caution">
    <text evidence="8">The sequence shown here is derived from an EMBL/GenBank/DDBJ whole genome shotgun (WGS) entry which is preliminary data.</text>
</comment>
<keyword evidence="5 6" id="KW-0472">Membrane</keyword>
<dbReference type="InterPro" id="IPR051401">
    <property type="entry name" value="GtrA_CellWall_Glycosyl"/>
</dbReference>